<evidence type="ECO:0000313" key="8">
    <source>
        <dbReference type="EMBL" id="OAQ73978.1"/>
    </source>
</evidence>
<proteinExistence type="predicted"/>
<evidence type="ECO:0000256" key="3">
    <source>
        <dbReference type="ARBA" id="ARBA00023163"/>
    </source>
</evidence>
<keyword evidence="9" id="KW-1185">Reference proteome</keyword>
<gene>
    <name evidence="8" type="ORF">VFPPC_13114</name>
</gene>
<dbReference type="SUPFAM" id="SSF48371">
    <property type="entry name" value="ARM repeat"/>
    <property type="match status" value="1"/>
</dbReference>
<evidence type="ECO:0000313" key="9">
    <source>
        <dbReference type="Proteomes" id="UP000078397"/>
    </source>
</evidence>
<dbReference type="Proteomes" id="UP000078397">
    <property type="component" value="Unassembled WGS sequence"/>
</dbReference>
<dbReference type="GO" id="GO:0016586">
    <property type="term" value="C:RSC-type complex"/>
    <property type="evidence" value="ECO:0007669"/>
    <property type="project" value="TreeGrafter"/>
</dbReference>
<feature type="domain" description="RFX-type winged-helix" evidence="7">
    <location>
        <begin position="638"/>
        <end position="719"/>
    </location>
</feature>
<keyword evidence="3" id="KW-0804">Transcription</keyword>
<dbReference type="Gene3D" id="1.10.150.60">
    <property type="entry name" value="ARID DNA-binding domain"/>
    <property type="match status" value="1"/>
</dbReference>
<sequence>MTTTPQEVPLHSIDRTPEYEEFMTKLKEFHEKRGTVLDPEPKVGLIYLDLFKVFNHIVASGGYDKVSEEKLAWRRMAAELGLHSNNEASTAFSLKEKFYKNLAAYEIKTVHNKEPPPKEILEDITAKGASLLTRTLENFRPKRDSNVNAGDSAASGDDGTPTRERSAPEAPSSSRASRGLREAPPQRVIFQPDTGPSRSTRQAVQQNAAQSASPAQSTTQTAAHHPNMPPMPPGGHQGRGPSIMHHPANTENTSQMVLSYQPKHLKPFQLRAVATPSSAPNEFQRHRLPHRPAPVDPANRQPMQPGTGFDGPNIYTRCLNALRSGVPSEQAFALNHLVKISFERGDKYRFDAFPGLAEGLVEKGLQVGGLFYHVSWTVSWDSYADSGSIGSLDGNNGTPDILDRIANLVEKDLPDALQTEAFTDQMVLITEAVLTLRNMVTLPENALNMSDFYPIKDLICIIMHLPAKDSLTELKHMALDIAEQITPYMVLESDDPLYRTLLAQLASDDRGTILTSLRALGRISMNLEATNKLGNVPAELLQRISNWLLLNDDELMDACLDLLYQYTAVVTNVDNLVRSTSPEILVDHLVLLLAHGAKKVHRDFILVPEQKLPSRDEIPPMPEDLLQQMIKLEEPDRVHKWVKCFFEEDNDSFVTQLAAWQAYQSAFVSPLKAIGQPMITPADFIRNSTSVYKDSNAQVLREPGEPQQKFIIHGIRARPRPLNFDGAEYARCLWATNLEKRNEKCGQFFLKAEQLWSHIITKHLGEQRNEAGQFDNAEKQFVCTWGGCSKYAKPTKLHLHDFARHINTHVMNALPGDPKTSQKSWVIPAKTMAVTYEETATVRDERNPNLPPQAAGIPLSAVLVLRNIARNVVKTEAEEQLLKEQESSNSEKGGWNEKLFRAVLPRLFEVLAENRALSPYISSLLDLIRPKKQPEEEDDY</sequence>
<dbReference type="GO" id="GO:0006325">
    <property type="term" value="P:chromatin organization"/>
    <property type="evidence" value="ECO:0007669"/>
    <property type="project" value="UniProtKB-KW"/>
</dbReference>
<dbReference type="PROSITE" id="PS51526">
    <property type="entry name" value="RFX_DBD"/>
    <property type="match status" value="1"/>
</dbReference>
<dbReference type="GO" id="GO:0003677">
    <property type="term" value="F:DNA binding"/>
    <property type="evidence" value="ECO:0007669"/>
    <property type="project" value="InterPro"/>
</dbReference>
<dbReference type="FunFam" id="1.10.150.60:FF:000021">
    <property type="entry name" value="Chromatin structure-remodeling complex subunit rsc9"/>
    <property type="match status" value="1"/>
</dbReference>
<dbReference type="CDD" id="cd16100">
    <property type="entry name" value="ARID"/>
    <property type="match status" value="1"/>
</dbReference>
<feature type="region of interest" description="Disordered" evidence="5">
    <location>
        <begin position="136"/>
        <end position="249"/>
    </location>
</feature>
<accession>A0A179G8Y1</accession>
<reference evidence="8 9" key="1">
    <citation type="journal article" date="2016" name="PLoS Pathog.">
        <title>Biosynthesis of antibiotic leucinostatins in bio-control fungus Purpureocillium lilacinum and their inhibition on phytophthora revealed by genome mining.</title>
        <authorList>
            <person name="Wang G."/>
            <person name="Liu Z."/>
            <person name="Lin R."/>
            <person name="Li E."/>
            <person name="Mao Z."/>
            <person name="Ling J."/>
            <person name="Yang Y."/>
            <person name="Yin W.B."/>
            <person name="Xie B."/>
        </authorList>
    </citation>
    <scope>NUCLEOTIDE SEQUENCE [LARGE SCALE GENOMIC DNA]</scope>
    <source>
        <strain evidence="8">170</strain>
    </source>
</reference>
<dbReference type="PANTHER" id="PTHR22970:SF14">
    <property type="entry name" value="AT-RICH INTERACTIVE DOMAIN-CONTAINING PROTEIN 2"/>
    <property type="match status" value="1"/>
</dbReference>
<evidence type="ECO:0000256" key="1">
    <source>
        <dbReference type="ARBA" id="ARBA00022853"/>
    </source>
</evidence>
<dbReference type="InterPro" id="IPR016024">
    <property type="entry name" value="ARM-type_fold"/>
</dbReference>
<dbReference type="RefSeq" id="XP_018150061.1">
    <property type="nucleotide sequence ID" value="XM_018290891.1"/>
</dbReference>
<keyword evidence="4" id="KW-0539">Nucleus</keyword>
<feature type="domain" description="ARID" evidence="6">
    <location>
        <begin position="16"/>
        <end position="110"/>
    </location>
</feature>
<feature type="compositionally biased region" description="Low complexity" evidence="5">
    <location>
        <begin position="168"/>
        <end position="177"/>
    </location>
</feature>
<dbReference type="AlphaFoldDB" id="A0A179G8Y1"/>
<dbReference type="PROSITE" id="PS51011">
    <property type="entry name" value="ARID"/>
    <property type="match status" value="1"/>
</dbReference>
<name>A0A179G8Y1_METCM</name>
<evidence type="ECO:0000259" key="6">
    <source>
        <dbReference type="PROSITE" id="PS51011"/>
    </source>
</evidence>
<dbReference type="GO" id="GO:0006355">
    <property type="term" value="P:regulation of DNA-templated transcription"/>
    <property type="evidence" value="ECO:0007669"/>
    <property type="project" value="InterPro"/>
</dbReference>
<evidence type="ECO:0000256" key="2">
    <source>
        <dbReference type="ARBA" id="ARBA00023015"/>
    </source>
</evidence>
<dbReference type="GeneID" id="28854885"/>
<comment type="caution">
    <text evidence="8">The sequence shown here is derived from an EMBL/GenBank/DDBJ whole genome shotgun (WGS) entry which is preliminary data.</text>
</comment>
<dbReference type="InterPro" id="IPR001606">
    <property type="entry name" value="ARID_dom"/>
</dbReference>
<dbReference type="InterPro" id="IPR003150">
    <property type="entry name" value="DNA-bd_RFX"/>
</dbReference>
<evidence type="ECO:0000256" key="4">
    <source>
        <dbReference type="ARBA" id="ARBA00023242"/>
    </source>
</evidence>
<feature type="compositionally biased region" description="Low complexity" evidence="5">
    <location>
        <begin position="202"/>
        <end position="226"/>
    </location>
</feature>
<evidence type="ECO:0000259" key="7">
    <source>
        <dbReference type="PROSITE" id="PS51526"/>
    </source>
</evidence>
<evidence type="ECO:0000256" key="5">
    <source>
        <dbReference type="SAM" id="MobiDB-lite"/>
    </source>
</evidence>
<dbReference type="InterPro" id="IPR052406">
    <property type="entry name" value="Chromatin_Remodeling_Comp"/>
</dbReference>
<protein>
    <submittedName>
        <fullName evidence="8">RSC complex subunit Rsc9</fullName>
    </submittedName>
</protein>
<dbReference type="SMART" id="SM01014">
    <property type="entry name" value="ARID"/>
    <property type="match status" value="1"/>
</dbReference>
<dbReference type="STRING" id="1380566.A0A179G8Y1"/>
<dbReference type="InterPro" id="IPR036431">
    <property type="entry name" value="ARID_dom_sf"/>
</dbReference>
<dbReference type="Gene3D" id="3.30.160.60">
    <property type="entry name" value="Classic Zinc Finger"/>
    <property type="match status" value="1"/>
</dbReference>
<keyword evidence="1" id="KW-0156">Chromatin regulator</keyword>
<dbReference type="OrthoDB" id="338531at2759"/>
<dbReference type="PANTHER" id="PTHR22970">
    <property type="entry name" value="AT-RICH INTERACTIVE DOMAIN-CONTAINING PROTEIN 2"/>
    <property type="match status" value="1"/>
</dbReference>
<feature type="region of interest" description="Disordered" evidence="5">
    <location>
        <begin position="279"/>
        <end position="301"/>
    </location>
</feature>
<dbReference type="Pfam" id="PF01388">
    <property type="entry name" value="ARID"/>
    <property type="match status" value="1"/>
</dbReference>
<dbReference type="SMART" id="SM00501">
    <property type="entry name" value="BRIGHT"/>
    <property type="match status" value="1"/>
</dbReference>
<organism evidence="8 9">
    <name type="scientific">Pochonia chlamydosporia 170</name>
    <dbReference type="NCBI Taxonomy" id="1380566"/>
    <lineage>
        <taxon>Eukaryota</taxon>
        <taxon>Fungi</taxon>
        <taxon>Dikarya</taxon>
        <taxon>Ascomycota</taxon>
        <taxon>Pezizomycotina</taxon>
        <taxon>Sordariomycetes</taxon>
        <taxon>Hypocreomycetidae</taxon>
        <taxon>Hypocreales</taxon>
        <taxon>Clavicipitaceae</taxon>
        <taxon>Pochonia</taxon>
    </lineage>
</organism>
<keyword evidence="2" id="KW-0805">Transcription regulation</keyword>
<dbReference type="SUPFAM" id="SSF46774">
    <property type="entry name" value="ARID-like"/>
    <property type="match status" value="1"/>
</dbReference>
<dbReference type="KEGG" id="pchm:VFPPC_13114"/>
<dbReference type="EMBL" id="LSBJ02000001">
    <property type="protein sequence ID" value="OAQ73978.1"/>
    <property type="molecule type" value="Genomic_DNA"/>
</dbReference>